<feature type="compositionally biased region" description="Polar residues" evidence="13">
    <location>
        <begin position="1003"/>
        <end position="1044"/>
    </location>
</feature>
<keyword evidence="17" id="KW-1185">Reference proteome</keyword>
<evidence type="ECO:0000259" key="15">
    <source>
        <dbReference type="PROSITE" id="PS50011"/>
    </source>
</evidence>
<evidence type="ECO:0000256" key="12">
    <source>
        <dbReference type="PROSITE-ProRule" id="PRU10141"/>
    </source>
</evidence>
<dbReference type="PROSITE" id="PS00108">
    <property type="entry name" value="PROTEIN_KINASE_ST"/>
    <property type="match status" value="1"/>
</dbReference>
<keyword evidence="4" id="KW-0808">Transferase</keyword>
<evidence type="ECO:0000256" key="9">
    <source>
        <dbReference type="ARBA" id="ARBA00022840"/>
    </source>
</evidence>
<dbReference type="InterPro" id="IPR001245">
    <property type="entry name" value="Ser-Thr/Tyr_kinase_cat_dom"/>
</dbReference>
<dbReference type="Pfam" id="PF07714">
    <property type="entry name" value="PK_Tyr_Ser-Thr"/>
    <property type="match status" value="1"/>
</dbReference>
<keyword evidence="5 14" id="KW-0812">Transmembrane</keyword>
<dbReference type="CDD" id="cd14066">
    <property type="entry name" value="STKc_IRAK"/>
    <property type="match status" value="1"/>
</dbReference>
<dbReference type="FunFam" id="3.80.10.10:FF:000095">
    <property type="entry name" value="LRR receptor-like serine/threonine-protein kinase GSO1"/>
    <property type="match status" value="1"/>
</dbReference>
<comment type="subcellular location">
    <subcellularLocation>
        <location evidence="1">Membrane</location>
        <topology evidence="1">Single-pass membrane protein</topology>
    </subcellularLocation>
</comment>
<evidence type="ECO:0000256" key="14">
    <source>
        <dbReference type="SAM" id="Phobius"/>
    </source>
</evidence>
<dbReference type="Pfam" id="PF13855">
    <property type="entry name" value="LRR_8"/>
    <property type="match status" value="1"/>
</dbReference>
<evidence type="ECO:0000256" key="10">
    <source>
        <dbReference type="ARBA" id="ARBA00022989"/>
    </source>
</evidence>
<keyword evidence="7 12" id="KW-0547">Nucleotide-binding</keyword>
<dbReference type="Proteomes" id="UP001605036">
    <property type="component" value="Unassembled WGS sequence"/>
</dbReference>
<dbReference type="EMBL" id="JBHFFA010000006">
    <property type="protein sequence ID" value="KAL2621900.1"/>
    <property type="molecule type" value="Genomic_DNA"/>
</dbReference>
<evidence type="ECO:0000256" key="1">
    <source>
        <dbReference type="ARBA" id="ARBA00004167"/>
    </source>
</evidence>
<dbReference type="InterPro" id="IPR017441">
    <property type="entry name" value="Protein_kinase_ATP_BS"/>
</dbReference>
<dbReference type="PANTHER" id="PTHR48006:SF84">
    <property type="entry name" value="REPEAT TRANSMEMBRANE PROTEIN KINASE, PUTATIVE, EXPRESSED-RELATED"/>
    <property type="match status" value="1"/>
</dbReference>
<evidence type="ECO:0000256" key="5">
    <source>
        <dbReference type="ARBA" id="ARBA00022692"/>
    </source>
</evidence>
<proteinExistence type="predicted"/>
<dbReference type="InterPro" id="IPR011009">
    <property type="entry name" value="Kinase-like_dom_sf"/>
</dbReference>
<feature type="binding site" evidence="12">
    <location>
        <position position="730"/>
    </location>
    <ligand>
        <name>ATP</name>
        <dbReference type="ChEBI" id="CHEBI:30616"/>
    </ligand>
</feature>
<comment type="caution">
    <text evidence="16">The sequence shown here is derived from an EMBL/GenBank/DDBJ whole genome shotgun (WGS) entry which is preliminary data.</text>
</comment>
<keyword evidence="10 14" id="KW-1133">Transmembrane helix</keyword>
<dbReference type="InterPro" id="IPR001611">
    <property type="entry name" value="Leu-rich_rpt"/>
</dbReference>
<reference evidence="16 17" key="1">
    <citation type="submission" date="2024-09" db="EMBL/GenBank/DDBJ databases">
        <title>Chromosome-scale assembly of Riccia fluitans.</title>
        <authorList>
            <person name="Paukszto L."/>
            <person name="Sawicki J."/>
            <person name="Karawczyk K."/>
            <person name="Piernik-Szablinska J."/>
            <person name="Szczecinska M."/>
            <person name="Mazdziarz M."/>
        </authorList>
    </citation>
    <scope>NUCLEOTIDE SEQUENCE [LARGE SCALE GENOMIC DNA]</scope>
    <source>
        <strain evidence="16">Rf_01</strain>
        <tissue evidence="16">Aerial parts of the thallus</tissue>
    </source>
</reference>
<keyword evidence="3" id="KW-0433">Leucine-rich repeat</keyword>
<dbReference type="InterPro" id="IPR008271">
    <property type="entry name" value="Ser/Thr_kinase_AS"/>
</dbReference>
<dbReference type="GO" id="GO:0004674">
    <property type="term" value="F:protein serine/threonine kinase activity"/>
    <property type="evidence" value="ECO:0007669"/>
    <property type="project" value="UniProtKB-KW"/>
</dbReference>
<feature type="domain" description="Protein kinase" evidence="15">
    <location>
        <begin position="702"/>
        <end position="990"/>
    </location>
</feature>
<keyword evidence="8" id="KW-0418">Kinase</keyword>
<dbReference type="SMART" id="SM00220">
    <property type="entry name" value="S_TKc"/>
    <property type="match status" value="1"/>
</dbReference>
<dbReference type="Pfam" id="PF00560">
    <property type="entry name" value="LRR_1"/>
    <property type="match status" value="2"/>
</dbReference>
<evidence type="ECO:0000256" key="6">
    <source>
        <dbReference type="ARBA" id="ARBA00022737"/>
    </source>
</evidence>
<sequence length="1044" mass="115126">MDDEDLSRMLGAFEILRSLVPPVNDNDATILDVVTTTVTVLRELILTPPIVTKCLKDWIARIQLEEAALISKADYGDSVGGVSYLTSASSLEAIKPRDVQSAVYRSRDSGRMKEARMLEKTSYNRRWSAPCLLAPIILFKALQLLLLLDGNAALVPEEKNLLESLRLQINESSWTGDPCGANISWIDCSDDFQHLTALKLYNMNLSGPIPSEVAKFTGLKILFMQENRLNGSIPDLSNMTQLENLDLKTNNLTGKILNTTRFTNLTRIVLNDNNLTGGIPADLFKLRTLQILYLGNNRLGGSLPDMSRLTSIDQFSLFNISINGTIPESIQNMTQAKQIILYDNPQLKGSIPNLTALVRLEYLDIQSCSLTGSLPDLKNAPNLVSVQLQLNDLSGTIPPALFKHPKLQYMNLNNNSKISGEIPDTSGLSEVRNFFLNDCNLTGPIPPSLQNNVKLQYVQLKNNHLTTCPPDFRNLTDLVNFDVGNNSISGSLPEFHASNKINYLVFRRNNFSGGIPMSWTRLTSVIEFQVEHNNLSGVLQKEIGDVGSLKVILLNDNRFSGSIPKDLGRLSKLEILDLSSNQFTGTVPEELAALPNLHKLLLHNNNLSGIPEAFIKLRDKGLNLTYDANLKIIAGKSKSGISGGAIAGVVVGLVALIAVFAVIIFLLFRRRKKRNGDDHVSKDDLPKSTQAFSLRQIKAITGNYKTVLGKGGYGTVYYGKLRDGKEVAVKVRETESTQGAKEFLNEVKLLSRLHHRNLVPLVGYSLAGGQQTLIYAYMNEGTLHDHLYGSKSADGSRSQPLSWKSRLDIAINAAKGLEYLHKDCSPPVIHRDVKASNILLTQNLQARISDLGISKQIPEPEEEESVTVTGGVTTAVKGTFGYLDPEYFGRRRLTTKSDVYSFGMVLLEMITGKSPQSYEFPDGSYGVLAEWVEAAVNKDQVDSIIDPALESDYDRTVMLKVLKTALSCVRHESVERPDIGDVLFSLTEALEAENKLIGKEQNSRTLPYSGQLSSPMDPGSSSFDQTWSTVNPETLPLTTDVSER</sequence>
<dbReference type="SMART" id="SM00365">
    <property type="entry name" value="LRR_SD22"/>
    <property type="match status" value="4"/>
</dbReference>
<feature type="transmembrane region" description="Helical" evidence="14">
    <location>
        <begin position="645"/>
        <end position="668"/>
    </location>
</feature>
<keyword evidence="6" id="KW-0677">Repeat</keyword>
<keyword evidence="2" id="KW-0723">Serine/threonine-protein kinase</keyword>
<dbReference type="GO" id="GO:0005524">
    <property type="term" value="F:ATP binding"/>
    <property type="evidence" value="ECO:0007669"/>
    <property type="project" value="UniProtKB-UniRule"/>
</dbReference>
<evidence type="ECO:0000313" key="17">
    <source>
        <dbReference type="Proteomes" id="UP001605036"/>
    </source>
</evidence>
<evidence type="ECO:0000256" key="13">
    <source>
        <dbReference type="SAM" id="MobiDB-lite"/>
    </source>
</evidence>
<dbReference type="PANTHER" id="PTHR48006">
    <property type="entry name" value="LEUCINE-RICH REPEAT-CONTAINING PROTEIN DDB_G0281931-RELATED"/>
    <property type="match status" value="1"/>
</dbReference>
<accession>A0ABD1Y566</accession>
<dbReference type="SMART" id="SM00369">
    <property type="entry name" value="LRR_TYP"/>
    <property type="match status" value="4"/>
</dbReference>
<dbReference type="PROSITE" id="PS00107">
    <property type="entry name" value="PROTEIN_KINASE_ATP"/>
    <property type="match status" value="1"/>
</dbReference>
<dbReference type="AlphaFoldDB" id="A0ABD1Y566"/>
<gene>
    <name evidence="16" type="ORF">R1flu_002105</name>
</gene>
<evidence type="ECO:0000256" key="3">
    <source>
        <dbReference type="ARBA" id="ARBA00022614"/>
    </source>
</evidence>
<dbReference type="PROSITE" id="PS50011">
    <property type="entry name" value="PROTEIN_KINASE_DOM"/>
    <property type="match status" value="1"/>
</dbReference>
<dbReference type="FunFam" id="3.80.10.10:FF:001357">
    <property type="entry name" value="Leucine-rich repeat protein kinase family protein"/>
    <property type="match status" value="1"/>
</dbReference>
<dbReference type="InterPro" id="IPR051824">
    <property type="entry name" value="LRR_Rcpt-Like_S/T_Kinase"/>
</dbReference>
<evidence type="ECO:0000256" key="8">
    <source>
        <dbReference type="ARBA" id="ARBA00022777"/>
    </source>
</evidence>
<evidence type="ECO:0000256" key="4">
    <source>
        <dbReference type="ARBA" id="ARBA00022679"/>
    </source>
</evidence>
<name>A0ABD1Y566_9MARC</name>
<keyword evidence="9 12" id="KW-0067">ATP-binding</keyword>
<dbReference type="Gene3D" id="1.10.510.10">
    <property type="entry name" value="Transferase(Phosphotransferase) domain 1"/>
    <property type="match status" value="1"/>
</dbReference>
<evidence type="ECO:0000256" key="7">
    <source>
        <dbReference type="ARBA" id="ARBA00022741"/>
    </source>
</evidence>
<evidence type="ECO:0000313" key="16">
    <source>
        <dbReference type="EMBL" id="KAL2621900.1"/>
    </source>
</evidence>
<dbReference type="Gene3D" id="3.30.200.20">
    <property type="entry name" value="Phosphorylase Kinase, domain 1"/>
    <property type="match status" value="1"/>
</dbReference>
<evidence type="ECO:0000256" key="11">
    <source>
        <dbReference type="ARBA" id="ARBA00023136"/>
    </source>
</evidence>
<feature type="region of interest" description="Disordered" evidence="13">
    <location>
        <begin position="1001"/>
        <end position="1044"/>
    </location>
</feature>
<dbReference type="FunFam" id="1.10.510.10:FF:000095">
    <property type="entry name" value="protein STRUBBELIG-RECEPTOR FAMILY 8"/>
    <property type="match status" value="1"/>
</dbReference>
<dbReference type="InterPro" id="IPR000719">
    <property type="entry name" value="Prot_kinase_dom"/>
</dbReference>
<organism evidence="16 17">
    <name type="scientific">Riccia fluitans</name>
    <dbReference type="NCBI Taxonomy" id="41844"/>
    <lineage>
        <taxon>Eukaryota</taxon>
        <taxon>Viridiplantae</taxon>
        <taxon>Streptophyta</taxon>
        <taxon>Embryophyta</taxon>
        <taxon>Marchantiophyta</taxon>
        <taxon>Marchantiopsida</taxon>
        <taxon>Marchantiidae</taxon>
        <taxon>Marchantiales</taxon>
        <taxon>Ricciaceae</taxon>
        <taxon>Riccia</taxon>
    </lineage>
</organism>
<dbReference type="InterPro" id="IPR032675">
    <property type="entry name" value="LRR_dom_sf"/>
</dbReference>
<keyword evidence="11 14" id="KW-0472">Membrane</keyword>
<dbReference type="GO" id="GO:0016020">
    <property type="term" value="C:membrane"/>
    <property type="evidence" value="ECO:0007669"/>
    <property type="project" value="UniProtKB-SubCell"/>
</dbReference>
<protein>
    <recommendedName>
        <fullName evidence="15">Protein kinase domain-containing protein</fullName>
    </recommendedName>
</protein>
<dbReference type="SUPFAM" id="SSF56112">
    <property type="entry name" value="Protein kinase-like (PK-like)"/>
    <property type="match status" value="1"/>
</dbReference>
<dbReference type="SUPFAM" id="SSF52058">
    <property type="entry name" value="L domain-like"/>
    <property type="match status" value="2"/>
</dbReference>
<dbReference type="CDD" id="cd12087">
    <property type="entry name" value="TM_EGFR-like"/>
    <property type="match status" value="1"/>
</dbReference>
<dbReference type="Gene3D" id="3.80.10.10">
    <property type="entry name" value="Ribonuclease Inhibitor"/>
    <property type="match status" value="3"/>
</dbReference>
<dbReference type="InterPro" id="IPR003591">
    <property type="entry name" value="Leu-rich_rpt_typical-subtyp"/>
</dbReference>
<evidence type="ECO:0000256" key="2">
    <source>
        <dbReference type="ARBA" id="ARBA00022527"/>
    </source>
</evidence>